<keyword evidence="2" id="KW-1185">Reference proteome</keyword>
<dbReference type="EMBL" id="CP117811">
    <property type="protein sequence ID" value="WDE97410.1"/>
    <property type="molecule type" value="Genomic_DNA"/>
</dbReference>
<dbReference type="Proteomes" id="UP001214250">
    <property type="component" value="Chromosome 1"/>
</dbReference>
<organism evidence="1 2">
    <name type="scientific">Lentisphaera profundi</name>
    <dbReference type="NCBI Taxonomy" id="1658616"/>
    <lineage>
        <taxon>Bacteria</taxon>
        <taxon>Pseudomonadati</taxon>
        <taxon>Lentisphaerota</taxon>
        <taxon>Lentisphaeria</taxon>
        <taxon>Lentisphaerales</taxon>
        <taxon>Lentisphaeraceae</taxon>
        <taxon>Lentisphaera</taxon>
    </lineage>
</organism>
<protein>
    <recommendedName>
        <fullName evidence="3">CBM-cenC domain-containing protein</fullName>
    </recommendedName>
</protein>
<gene>
    <name evidence="1" type="ORF">PQO03_05530</name>
</gene>
<evidence type="ECO:0008006" key="3">
    <source>
        <dbReference type="Google" id="ProtNLM"/>
    </source>
</evidence>
<sequence>MNKLIVLFLLLSFSLLGGSNLIKDDKMKKFEKYWYFGKKTEFKYVTPEIRKGEFKISTKHSSEPTYMALRTAVKIKYKQSYKLTFEAKMEGEGQMQLRAQVGYDNYDGKRSKAKRLNNTIIQGLGKIYKPEDGEWKKITCHFTVDKETPRAYISEIVYRLGAFEGDITLRNFDLVLAKDEKKEKNGSMQVSNLSDK</sequence>
<proteinExistence type="predicted"/>
<evidence type="ECO:0000313" key="2">
    <source>
        <dbReference type="Proteomes" id="UP001214250"/>
    </source>
</evidence>
<name>A0ABY7VT93_9BACT</name>
<dbReference type="RefSeq" id="WP_274151767.1">
    <property type="nucleotide sequence ID" value="NZ_CP117811.1"/>
</dbReference>
<reference evidence="1 2" key="1">
    <citation type="submission" date="2023-02" db="EMBL/GenBank/DDBJ databases">
        <title>Genome sequence of Lentisphaera profundi SAORIC-696.</title>
        <authorList>
            <person name="Kim e."/>
            <person name="Cho J.-C."/>
            <person name="Choi A."/>
            <person name="Kang I."/>
        </authorList>
    </citation>
    <scope>NUCLEOTIDE SEQUENCE [LARGE SCALE GENOMIC DNA]</scope>
    <source>
        <strain evidence="1 2">SAORIC-696</strain>
    </source>
</reference>
<dbReference type="Gene3D" id="2.60.120.260">
    <property type="entry name" value="Galactose-binding domain-like"/>
    <property type="match status" value="1"/>
</dbReference>
<accession>A0ABY7VT93</accession>
<evidence type="ECO:0000313" key="1">
    <source>
        <dbReference type="EMBL" id="WDE97410.1"/>
    </source>
</evidence>